<dbReference type="Gene3D" id="3.40.50.720">
    <property type="entry name" value="NAD(P)-binding Rossmann-like Domain"/>
    <property type="match status" value="1"/>
</dbReference>
<dbReference type="InterPro" id="IPR009081">
    <property type="entry name" value="PP-bd_ACP"/>
</dbReference>
<dbReference type="InterPro" id="IPR000873">
    <property type="entry name" value="AMP-dep_synth/lig_dom"/>
</dbReference>
<dbReference type="SUPFAM" id="SSF56801">
    <property type="entry name" value="Acetyl-CoA synthetase-like"/>
    <property type="match status" value="1"/>
</dbReference>
<evidence type="ECO:0000256" key="2">
    <source>
        <dbReference type="ARBA" id="ARBA00022553"/>
    </source>
</evidence>
<feature type="region of interest" description="Disordered" evidence="3">
    <location>
        <begin position="1"/>
        <end position="24"/>
    </location>
</feature>
<dbReference type="SUPFAM" id="SSF51735">
    <property type="entry name" value="NAD(P)-binding Rossmann-fold domains"/>
    <property type="match status" value="1"/>
</dbReference>
<gene>
    <name evidence="5" type="ORF">HDA41_006480</name>
</gene>
<evidence type="ECO:0000256" key="3">
    <source>
        <dbReference type="SAM" id="MobiDB-lite"/>
    </source>
</evidence>
<dbReference type="Pfam" id="PF00550">
    <property type="entry name" value="PP-binding"/>
    <property type="match status" value="1"/>
</dbReference>
<dbReference type="PROSITE" id="PS50075">
    <property type="entry name" value="CARRIER"/>
    <property type="match status" value="1"/>
</dbReference>
<keyword evidence="1" id="KW-0596">Phosphopantetheine</keyword>
<proteinExistence type="predicted"/>
<evidence type="ECO:0000256" key="1">
    <source>
        <dbReference type="ARBA" id="ARBA00022450"/>
    </source>
</evidence>
<dbReference type="Gene3D" id="3.40.50.12780">
    <property type="entry name" value="N-terminal domain of ligase-like"/>
    <property type="match status" value="1"/>
</dbReference>
<evidence type="ECO:0000313" key="6">
    <source>
        <dbReference type="Proteomes" id="UP000590647"/>
    </source>
</evidence>
<evidence type="ECO:0000313" key="5">
    <source>
        <dbReference type="EMBL" id="MBB5798516.1"/>
    </source>
</evidence>
<dbReference type="NCBIfam" id="TIGR01733">
    <property type="entry name" value="AA-adenyl-dom"/>
    <property type="match status" value="1"/>
</dbReference>
<dbReference type="InterPro" id="IPR042099">
    <property type="entry name" value="ANL_N_sf"/>
</dbReference>
<dbReference type="SMART" id="SM00823">
    <property type="entry name" value="PKS_PP"/>
    <property type="match status" value="1"/>
</dbReference>
<dbReference type="EMBL" id="JACHNE010000001">
    <property type="protein sequence ID" value="MBB5798516.1"/>
    <property type="molecule type" value="Genomic_DNA"/>
</dbReference>
<keyword evidence="2" id="KW-0597">Phosphoprotein</keyword>
<dbReference type="InterPro" id="IPR036291">
    <property type="entry name" value="NAD(P)-bd_dom_sf"/>
</dbReference>
<comment type="caution">
    <text evidence="5">The sequence shown here is derived from an EMBL/GenBank/DDBJ whole genome shotgun (WGS) entry which is preliminary data.</text>
</comment>
<dbReference type="InterPro" id="IPR036736">
    <property type="entry name" value="ACP-like_sf"/>
</dbReference>
<dbReference type="InterPro" id="IPR025110">
    <property type="entry name" value="AMP-bd_C"/>
</dbReference>
<dbReference type="GO" id="GO:0031177">
    <property type="term" value="F:phosphopantetheine binding"/>
    <property type="evidence" value="ECO:0007669"/>
    <property type="project" value="InterPro"/>
</dbReference>
<dbReference type="NCBIfam" id="TIGR01746">
    <property type="entry name" value="Thioester-redct"/>
    <property type="match status" value="1"/>
</dbReference>
<dbReference type="Pfam" id="PF13193">
    <property type="entry name" value="AMP-binding_C"/>
    <property type="match status" value="1"/>
</dbReference>
<dbReference type="InterPro" id="IPR010071">
    <property type="entry name" value="AA_adenyl_dom"/>
</dbReference>
<feature type="domain" description="Carrier" evidence="4">
    <location>
        <begin position="538"/>
        <end position="614"/>
    </location>
</feature>
<dbReference type="PANTHER" id="PTHR44845">
    <property type="entry name" value="CARRIER DOMAIN-CONTAINING PROTEIN"/>
    <property type="match status" value="1"/>
</dbReference>
<dbReference type="Gene3D" id="1.10.1200.10">
    <property type="entry name" value="ACP-like"/>
    <property type="match status" value="1"/>
</dbReference>
<accession>A0A7W9HAQ8</accession>
<dbReference type="Pfam" id="PF07993">
    <property type="entry name" value="NAD_binding_4"/>
    <property type="match status" value="1"/>
</dbReference>
<dbReference type="Gene3D" id="3.30.300.30">
    <property type="match status" value="1"/>
</dbReference>
<sequence length="1018" mass="109660">MSSCTPSTRLLPDPNGRRVPYPDPGAAATTLDLIEEQARDRPDAVALVYDGATLTYGGLDRRANTLAAALMDHGARRDTLLPLLVSDGLELPLAMLAAMKAGVPFIPFDPAWPVERLRALLGDLGTDLAVGSPRTPRTALATARTLVTDHRTLAETAEAPAAGRPARPDLFYGFFTSGTTGLPKCTLNVHHGLLNRFLFMTRRFGTGHVSLQNSRSVFDSSLWQLLWPLTSGGSVVMPRRDGLLDLERTVEQIERHGVTITDFVPSIFTVLVDLLASEPRLRDALRSLRHVLLGGEAINVDAVRRFLDLLPGTAVTNTYGPTEASIGSVFHTLTAVDGEEIPLGRPIDNTSAIVVDDALRRLGTGETGEILIGGDCLGLGYLGAPQRTATAFGPNPFPNIPGDRLYRTGDLGQYRADGRLYFVGRHDDQLKVRGVRIEPAEVERALLALPGVQDVKVVVQGEADRTMLVAAVVAEDSFDAVAARSGARKLLPAEQVPDRFVPVTSMPLSPNGKADRRALARLLAERAPEAAECGTAGRAGDTPEEAVRALWTELLGTGHEADPDDNFFDFGATSLSLQSLALRLRDLSGVRVSVRDLMAAQTIRAQAELVARGGAVRDVTAVRRQMLADAMLPQRSTYTAPTAPTALRHVFLTGGTGFLGIHLLDELLRTTGATVACLVNAPDDAAARARLDARARHYRLPLTSADERIEVIRGDLGTERFGLGEEAFIRLAERTGAIVHAGAEVNLLYPYQRLRPANVLGTREVIRLARGGSGPPRPVHHLSTLALLPHGAAAPDESTFPSVGEVPESGYSQTKWVAEAMLQEASRQYGLPVSLYRMGEVMPHTRTGVFSHGGGLAEFVLDACAKLGVFFETDAVSDFTPVDHVSRFIAAAVRGGCLGTTFHVVQREPIRLDDLLGRFAVEFGLRQVTYPEFHRMVGARDTALMRKLVTILPDPGPGKAHGLHGLFRSVLSPDFSRNCHKLLQSIEVDWSPVGPEVFARYATSRRPAQPVQGDGGIG</sequence>
<dbReference type="InterPro" id="IPR020806">
    <property type="entry name" value="PKS_PP-bd"/>
</dbReference>
<evidence type="ECO:0000259" key="4">
    <source>
        <dbReference type="PROSITE" id="PS50075"/>
    </source>
</evidence>
<name>A0A7W9HAQ8_9ACTN</name>
<dbReference type="InterPro" id="IPR045851">
    <property type="entry name" value="AMP-bd_C_sf"/>
</dbReference>
<organism evidence="5 6">
    <name type="scientific">Streptomyces caelestis</name>
    <dbReference type="NCBI Taxonomy" id="36816"/>
    <lineage>
        <taxon>Bacteria</taxon>
        <taxon>Bacillati</taxon>
        <taxon>Actinomycetota</taxon>
        <taxon>Actinomycetes</taxon>
        <taxon>Kitasatosporales</taxon>
        <taxon>Streptomycetaceae</taxon>
        <taxon>Streptomyces</taxon>
    </lineage>
</organism>
<dbReference type="SUPFAM" id="SSF47336">
    <property type="entry name" value="ACP-like"/>
    <property type="match status" value="1"/>
</dbReference>
<reference evidence="5 6" key="1">
    <citation type="submission" date="2020-08" db="EMBL/GenBank/DDBJ databases">
        <title>Sequencing the genomes of 1000 actinobacteria strains.</title>
        <authorList>
            <person name="Klenk H.-P."/>
        </authorList>
    </citation>
    <scope>NUCLEOTIDE SEQUENCE [LARGE SCALE GENOMIC DNA]</scope>
    <source>
        <strain evidence="5 6">DSM 40084</strain>
    </source>
</reference>
<protein>
    <submittedName>
        <fullName evidence="5">Amino acid adenylation domain-containing protein/thioester reductase-like protein</fullName>
    </submittedName>
</protein>
<keyword evidence="6" id="KW-1185">Reference proteome</keyword>
<dbReference type="Pfam" id="PF00501">
    <property type="entry name" value="AMP-binding"/>
    <property type="match status" value="1"/>
</dbReference>
<dbReference type="RefSeq" id="WP_184990221.1">
    <property type="nucleotide sequence ID" value="NZ_JACHNE010000001.1"/>
</dbReference>
<dbReference type="InterPro" id="IPR013120">
    <property type="entry name" value="FAR_NAD-bd"/>
</dbReference>
<dbReference type="InterPro" id="IPR010080">
    <property type="entry name" value="Thioester_reductase-like_dom"/>
</dbReference>
<dbReference type="Proteomes" id="UP000590647">
    <property type="component" value="Unassembled WGS sequence"/>
</dbReference>
<dbReference type="AlphaFoldDB" id="A0A7W9HAQ8"/>
<dbReference type="GO" id="GO:0017000">
    <property type="term" value="P:antibiotic biosynthetic process"/>
    <property type="evidence" value="ECO:0007669"/>
    <property type="project" value="UniProtKB-ARBA"/>
</dbReference>
<dbReference type="CDD" id="cd05930">
    <property type="entry name" value="A_NRPS"/>
    <property type="match status" value="1"/>
</dbReference>
<dbReference type="PANTHER" id="PTHR44845:SF6">
    <property type="entry name" value="BETA-ALANINE-ACTIVATING ENZYME"/>
    <property type="match status" value="1"/>
</dbReference>